<name>A0A097SQ32_9NOCA</name>
<evidence type="ECO:0000256" key="1">
    <source>
        <dbReference type="ARBA" id="ARBA00005384"/>
    </source>
</evidence>
<dbReference type="Pfam" id="PF00392">
    <property type="entry name" value="GntR"/>
    <property type="match status" value="1"/>
</dbReference>
<reference evidence="7" key="1">
    <citation type="submission" date="2014-03" db="EMBL/GenBank/DDBJ databases">
        <authorList>
            <person name="Zhang G."/>
            <person name="Zhu L."/>
            <person name="Fang P."/>
        </authorList>
    </citation>
    <scope>NUCLEOTIDE SEQUENCE</scope>
    <source>
        <strain evidence="7">NS1</strain>
        <plasmid evidence="7">pNSL1</plasmid>
    </source>
</reference>
<dbReference type="SMART" id="SM00345">
    <property type="entry name" value="HTH_GNTR"/>
    <property type="match status" value="1"/>
</dbReference>
<keyword evidence="3" id="KW-0805">Transcription regulation</keyword>
<dbReference type="InterPro" id="IPR015422">
    <property type="entry name" value="PyrdxlP-dep_Trfase_small"/>
</dbReference>
<evidence type="ECO:0000256" key="5">
    <source>
        <dbReference type="ARBA" id="ARBA00023163"/>
    </source>
</evidence>
<keyword evidence="5" id="KW-0804">Transcription</keyword>
<dbReference type="Gene3D" id="1.10.10.10">
    <property type="entry name" value="Winged helix-like DNA-binding domain superfamily/Winged helix DNA-binding domain"/>
    <property type="match status" value="1"/>
</dbReference>
<dbReference type="InterPro" id="IPR036390">
    <property type="entry name" value="WH_DNA-bd_sf"/>
</dbReference>
<keyword evidence="4" id="KW-0238">DNA-binding</keyword>
<dbReference type="PROSITE" id="PS50949">
    <property type="entry name" value="HTH_GNTR"/>
    <property type="match status" value="1"/>
</dbReference>
<evidence type="ECO:0000256" key="4">
    <source>
        <dbReference type="ARBA" id="ARBA00023125"/>
    </source>
</evidence>
<dbReference type="AlphaFoldDB" id="A0A097SQ32"/>
<organism evidence="7">
    <name type="scientific">Rhodococcus sp. NS1</name>
    <dbReference type="NCBI Taxonomy" id="402236"/>
    <lineage>
        <taxon>Bacteria</taxon>
        <taxon>Bacillati</taxon>
        <taxon>Actinomycetota</taxon>
        <taxon>Actinomycetes</taxon>
        <taxon>Mycobacteriales</taxon>
        <taxon>Nocardiaceae</taxon>
        <taxon>Rhodococcus</taxon>
    </lineage>
</organism>
<dbReference type="EMBL" id="KJ605395">
    <property type="protein sequence ID" value="AIU93629.1"/>
    <property type="molecule type" value="Genomic_DNA"/>
</dbReference>
<dbReference type="InterPro" id="IPR000524">
    <property type="entry name" value="Tscrpt_reg_HTH_GntR"/>
</dbReference>
<feature type="domain" description="HTH gntR-type" evidence="6">
    <location>
        <begin position="33"/>
        <end position="101"/>
    </location>
</feature>
<dbReference type="PANTHER" id="PTHR46577:SF1">
    <property type="entry name" value="HTH-TYPE TRANSCRIPTIONAL REGULATORY PROTEIN GABR"/>
    <property type="match status" value="1"/>
</dbReference>
<dbReference type="CDD" id="cd07377">
    <property type="entry name" value="WHTH_GntR"/>
    <property type="match status" value="1"/>
</dbReference>
<keyword evidence="7" id="KW-0614">Plasmid</keyword>
<evidence type="ECO:0000259" key="6">
    <source>
        <dbReference type="PROSITE" id="PS50949"/>
    </source>
</evidence>
<dbReference type="InterPro" id="IPR051446">
    <property type="entry name" value="HTH_trans_reg/aminotransferase"/>
</dbReference>
<sequence>MHHQPGQCHFCRVDQDTAWWTTVVFATDEHTDLPRYLRIVTAVERAIDTRTVTYGQRLPAERTLAAALCVGRGTVVRAFEELVERGVVERIHGSGTFIRPRRTSSHAVVRHIDSSTEDIGDVIDLSRPAPSDPSHLPAIDWSFDPAAHGAGVPARGLPVLRHALAAHLTRLGLPTEAEQIVVTTGAAEALDIVLRANSAAKRPTVLGAPLWPTLRAALTEHTATSLCLYPDAGGIDPAAMRRALRRTRAAIAFVDVVESGPRGQATASSRLPRLAAAIEDHTAVVVEDLSFLPLARLHDPRLQPLAALSERVTAIGELDRVLWAGCGIGWIRRPAPDASLLSALPRIPAPAVSAQVHAARLLDAASPQWYTDRYDTLAERVVLLHSMLAELMPSWTAESTTGDGLWIRLPVVDASTFAHVAARGGVRVCVGRECVTDGSLREYIRISAAADPAVLESAVDRLVEAWATYTRRLAASV</sequence>
<evidence type="ECO:0000256" key="2">
    <source>
        <dbReference type="ARBA" id="ARBA00022898"/>
    </source>
</evidence>
<dbReference type="GO" id="GO:0003677">
    <property type="term" value="F:DNA binding"/>
    <property type="evidence" value="ECO:0007669"/>
    <property type="project" value="UniProtKB-KW"/>
</dbReference>
<dbReference type="InterPro" id="IPR015421">
    <property type="entry name" value="PyrdxlP-dep_Trfase_major"/>
</dbReference>
<dbReference type="GO" id="GO:0003700">
    <property type="term" value="F:DNA-binding transcription factor activity"/>
    <property type="evidence" value="ECO:0007669"/>
    <property type="project" value="InterPro"/>
</dbReference>
<dbReference type="SUPFAM" id="SSF46785">
    <property type="entry name" value="Winged helix' DNA-binding domain"/>
    <property type="match status" value="1"/>
</dbReference>
<dbReference type="Gene3D" id="3.90.1150.10">
    <property type="entry name" value="Aspartate Aminotransferase, domain 1"/>
    <property type="match status" value="1"/>
</dbReference>
<dbReference type="SUPFAM" id="SSF53383">
    <property type="entry name" value="PLP-dependent transferases"/>
    <property type="match status" value="1"/>
</dbReference>
<proteinExistence type="inferred from homology"/>
<geneLocation type="plasmid" evidence="7">
    <name>pNSL1</name>
</geneLocation>
<keyword evidence="2" id="KW-0663">Pyridoxal phosphate</keyword>
<comment type="similarity">
    <text evidence="1">In the C-terminal section; belongs to the class-I pyridoxal-phosphate-dependent aminotransferase family.</text>
</comment>
<dbReference type="Gene3D" id="3.40.640.10">
    <property type="entry name" value="Type I PLP-dependent aspartate aminotransferase-like (Major domain)"/>
    <property type="match status" value="1"/>
</dbReference>
<dbReference type="InterPro" id="IPR036388">
    <property type="entry name" value="WH-like_DNA-bd_sf"/>
</dbReference>
<gene>
    <name evidence="7" type="ORF">LRS1606.195</name>
</gene>
<evidence type="ECO:0000256" key="3">
    <source>
        <dbReference type="ARBA" id="ARBA00023015"/>
    </source>
</evidence>
<evidence type="ECO:0000313" key="7">
    <source>
        <dbReference type="EMBL" id="AIU93629.1"/>
    </source>
</evidence>
<dbReference type="PANTHER" id="PTHR46577">
    <property type="entry name" value="HTH-TYPE TRANSCRIPTIONAL REGULATORY PROTEIN GABR"/>
    <property type="match status" value="1"/>
</dbReference>
<accession>A0A097SQ32</accession>
<protein>
    <recommendedName>
        <fullName evidence="6">HTH gntR-type domain-containing protein</fullName>
    </recommendedName>
</protein>
<dbReference type="InterPro" id="IPR015424">
    <property type="entry name" value="PyrdxlP-dep_Trfase"/>
</dbReference>